<accession>A0A2P5T0I4</accession>
<evidence type="ECO:0000256" key="4">
    <source>
        <dbReference type="ARBA" id="ARBA00025918"/>
    </source>
</evidence>
<dbReference type="Pfam" id="PF04358">
    <property type="entry name" value="DsrC"/>
    <property type="match status" value="1"/>
</dbReference>
<comment type="function">
    <text evidence="3">Part of a sulfur-relay system required for 2-thiolation of 5-methylaminomethyl-2-thiouridine (mnm(5)s(2)U) at tRNA wobble positions. Could accept sulfur from TusD.</text>
</comment>
<evidence type="ECO:0000313" key="7">
    <source>
        <dbReference type="EMBL" id="PPI88097.1"/>
    </source>
</evidence>
<evidence type="ECO:0000313" key="8">
    <source>
        <dbReference type="Proteomes" id="UP000296153"/>
    </source>
</evidence>
<dbReference type="PANTHER" id="PTHR37010:SF1">
    <property type="entry name" value="SULFURTRANSFERASE TUSE"/>
    <property type="match status" value="1"/>
</dbReference>
<evidence type="ECO:0000256" key="1">
    <source>
        <dbReference type="ARBA" id="ARBA00004496"/>
    </source>
</evidence>
<dbReference type="GO" id="GO:0097163">
    <property type="term" value="F:sulfur carrier activity"/>
    <property type="evidence" value="ECO:0007669"/>
    <property type="project" value="TreeGrafter"/>
</dbReference>
<gene>
    <name evidence="7" type="ORF">CRV12_00435</name>
</gene>
<dbReference type="NCBIfam" id="TIGR03342">
    <property type="entry name" value="dsrC_tusE_dsvC"/>
    <property type="match status" value="1"/>
</dbReference>
<dbReference type="InterPro" id="IPR007453">
    <property type="entry name" value="DsrC/TusE"/>
</dbReference>
<dbReference type="RefSeq" id="WP_136130707.1">
    <property type="nucleotide sequence ID" value="NZ_PDKT01000001.1"/>
</dbReference>
<dbReference type="Gene3D" id="1.10.10.370">
    <property type="entry name" value="DsrC-like protein, C-terminal domain"/>
    <property type="match status" value="1"/>
</dbReference>
<evidence type="ECO:0000256" key="3">
    <source>
        <dbReference type="ARBA" id="ARBA00025277"/>
    </source>
</evidence>
<keyword evidence="2" id="KW-0963">Cytoplasm</keyword>
<organism evidence="7 8">
    <name type="scientific">Candidatus Pantoea edessiphila</name>
    <dbReference type="NCBI Taxonomy" id="2044610"/>
    <lineage>
        <taxon>Bacteria</taxon>
        <taxon>Pseudomonadati</taxon>
        <taxon>Pseudomonadota</taxon>
        <taxon>Gammaproteobacteria</taxon>
        <taxon>Enterobacterales</taxon>
        <taxon>Erwiniaceae</taxon>
        <taxon>Pantoea</taxon>
    </lineage>
</organism>
<dbReference type="AlphaFoldDB" id="A0A2P5T0I4"/>
<dbReference type="OrthoDB" id="9786347at2"/>
<protein>
    <recommendedName>
        <fullName evidence="5">Sulfurtransferase</fullName>
        <ecNumber evidence="5">2.8.1.-</ecNumber>
    </recommendedName>
</protein>
<reference evidence="7 8" key="1">
    <citation type="journal article" date="2018" name="Genome Biol. Evol.">
        <title>Cladogenesis and Genomic Streamlining in Extracellular Endosymbionts of Tropical Stink Bugs.</title>
        <authorList>
            <person name="Otero-Bravo A."/>
            <person name="Goffredi S."/>
            <person name="Sabree Z.L."/>
        </authorList>
    </citation>
    <scope>NUCLEOTIDE SEQUENCE [LARGE SCALE GENOMIC DNA]</scope>
    <source>
        <strain evidence="7 8">SoEE</strain>
    </source>
</reference>
<dbReference type="EC" id="2.8.1.-" evidence="5"/>
<comment type="caution">
    <text evidence="7">The sequence shown here is derived from an EMBL/GenBank/DDBJ whole genome shotgun (WGS) entry which is preliminary data.</text>
</comment>
<dbReference type="InterPro" id="IPR042072">
    <property type="entry name" value="DsrC-like_C"/>
</dbReference>
<evidence type="ECO:0000256" key="2">
    <source>
        <dbReference type="ARBA" id="ARBA00022490"/>
    </source>
</evidence>
<comment type="subunit">
    <text evidence="4">Interacts with the TusBCD complex. Interacts with MnmA.</text>
</comment>
<dbReference type="InterPro" id="IPR025526">
    <property type="entry name" value="DsrC-like_dom_sf"/>
</dbReference>
<name>A0A2P5T0I4_9GAMM</name>
<dbReference type="SUPFAM" id="SSF69721">
    <property type="entry name" value="DsrC, the gamma subunit of dissimilatory sulfite reductase"/>
    <property type="match status" value="1"/>
</dbReference>
<dbReference type="Proteomes" id="UP000296153">
    <property type="component" value="Unassembled WGS sequence"/>
</dbReference>
<dbReference type="InterPro" id="IPR043163">
    <property type="entry name" value="DsrC-like_N"/>
</dbReference>
<sequence length="108" mass="12719">MSLDKINIIYDHEGYLKKIDEWNENIAINLAKKENIFMTEQHWNIVYLLRSFYLKYNISPTMRMLSKIISDKYGKEKASSLYLFKLFPKGILNQATKISGIPKPNKCL</sequence>
<feature type="active site" description="Cysteine persulfide intermediate" evidence="6">
    <location>
        <position position="107"/>
    </location>
</feature>
<dbReference type="PIRSF" id="PIRSF006223">
    <property type="entry name" value="DsrC_TusE"/>
    <property type="match status" value="1"/>
</dbReference>
<dbReference type="GO" id="GO:0016740">
    <property type="term" value="F:transferase activity"/>
    <property type="evidence" value="ECO:0007669"/>
    <property type="project" value="UniProtKB-KW"/>
</dbReference>
<evidence type="ECO:0000256" key="6">
    <source>
        <dbReference type="PIRSR" id="PIRSR006223-50"/>
    </source>
</evidence>
<dbReference type="EMBL" id="PDKT01000001">
    <property type="protein sequence ID" value="PPI88097.1"/>
    <property type="molecule type" value="Genomic_DNA"/>
</dbReference>
<keyword evidence="5 7" id="KW-0808">Transferase</keyword>
<dbReference type="Gene3D" id="3.30.1420.10">
    <property type="match status" value="1"/>
</dbReference>
<dbReference type="GO" id="GO:0005737">
    <property type="term" value="C:cytoplasm"/>
    <property type="evidence" value="ECO:0007669"/>
    <property type="project" value="UniProtKB-SubCell"/>
</dbReference>
<dbReference type="GO" id="GO:0002143">
    <property type="term" value="P:tRNA wobble position uridine thiolation"/>
    <property type="evidence" value="ECO:0007669"/>
    <property type="project" value="TreeGrafter"/>
</dbReference>
<comment type="similarity">
    <text evidence="5">Belongs to the dsrC/tusE family.</text>
</comment>
<dbReference type="PANTHER" id="PTHR37010">
    <property type="entry name" value="SULFURTRANSFERASE TUSE"/>
    <property type="match status" value="1"/>
</dbReference>
<evidence type="ECO:0000256" key="5">
    <source>
        <dbReference type="PIRNR" id="PIRNR006223"/>
    </source>
</evidence>
<comment type="subcellular location">
    <subcellularLocation>
        <location evidence="1">Cytoplasm</location>
    </subcellularLocation>
</comment>
<proteinExistence type="inferred from homology"/>